<dbReference type="AlphaFoldDB" id="A0A855X3P8"/>
<dbReference type="GO" id="GO:0000160">
    <property type="term" value="P:phosphorelay signal transduction system"/>
    <property type="evidence" value="ECO:0007669"/>
    <property type="project" value="UniProtKB-KW"/>
</dbReference>
<dbReference type="SMART" id="SM00448">
    <property type="entry name" value="REC"/>
    <property type="match status" value="1"/>
</dbReference>
<organism evidence="5 6">
    <name type="scientific">candidate division GN15 bacterium</name>
    <dbReference type="NCBI Taxonomy" id="2072418"/>
    <lineage>
        <taxon>Bacteria</taxon>
        <taxon>candidate division GN15</taxon>
    </lineage>
</organism>
<evidence type="ECO:0000259" key="4">
    <source>
        <dbReference type="PROSITE" id="PS50110"/>
    </source>
</evidence>
<evidence type="ECO:0000256" key="2">
    <source>
        <dbReference type="ARBA" id="ARBA00023012"/>
    </source>
</evidence>
<dbReference type="InterPro" id="IPR050595">
    <property type="entry name" value="Bact_response_regulator"/>
</dbReference>
<dbReference type="InterPro" id="IPR001789">
    <property type="entry name" value="Sig_transdc_resp-reg_receiver"/>
</dbReference>
<dbReference type="Proteomes" id="UP000250918">
    <property type="component" value="Unassembled WGS sequence"/>
</dbReference>
<dbReference type="Pfam" id="PF00072">
    <property type="entry name" value="Response_reg"/>
    <property type="match status" value="1"/>
</dbReference>
<evidence type="ECO:0000313" key="6">
    <source>
        <dbReference type="Proteomes" id="UP000250918"/>
    </source>
</evidence>
<keyword evidence="1 3" id="KW-0597">Phosphoprotein</keyword>
<gene>
    <name evidence="5" type="ORF">C3F09_11380</name>
</gene>
<dbReference type="SUPFAM" id="SSF53649">
    <property type="entry name" value="Alkaline phosphatase-like"/>
    <property type="match status" value="1"/>
</dbReference>
<feature type="modified residue" description="4-aspartylphosphate" evidence="3">
    <location>
        <position position="58"/>
    </location>
</feature>
<reference evidence="5 6" key="1">
    <citation type="journal article" date="2018" name="ISME J.">
        <title>A methanotrophic archaeon couples anaerobic oxidation of methane to Fe(III) reduction.</title>
        <authorList>
            <person name="Cai C."/>
            <person name="Leu A.O."/>
            <person name="Xie G.J."/>
            <person name="Guo J."/>
            <person name="Feng Y."/>
            <person name="Zhao J.X."/>
            <person name="Tyson G.W."/>
            <person name="Yuan Z."/>
            <person name="Hu S."/>
        </authorList>
    </citation>
    <scope>NUCLEOTIDE SEQUENCE [LARGE SCALE GENOMIC DNA]</scope>
    <source>
        <strain evidence="5">FeB_12</strain>
    </source>
</reference>
<dbReference type="InterPro" id="IPR011006">
    <property type="entry name" value="CheY-like_superfamily"/>
</dbReference>
<dbReference type="SUPFAM" id="SSF52172">
    <property type="entry name" value="CheY-like"/>
    <property type="match status" value="1"/>
</dbReference>
<dbReference type="PROSITE" id="PS50110">
    <property type="entry name" value="RESPONSE_REGULATORY"/>
    <property type="match status" value="1"/>
</dbReference>
<dbReference type="InterPro" id="IPR017850">
    <property type="entry name" value="Alkaline_phosphatase_core_sf"/>
</dbReference>
<evidence type="ECO:0000313" key="5">
    <source>
        <dbReference type="EMBL" id="PWB68513.1"/>
    </source>
</evidence>
<sequence length="518" mass="59940">MAVATDKKKILWIDDEIDSLKPHVLFLEQKGFEIATAMSGDDGIAAVRKQIFDLVLLDEVMPGKDGLSTLQEIKEIRPHLPVVMVTKSEQESLMEEAIGQKIDDYLVKPVIPSQVLLVTKRILDSKKIIGTSSMRRYITETNRFSQRLYGQMAMEDWYEAARLLAMWDLELDNSNDSGLQETHAGTRNEWNTEFTKYIENNYLRWLTSKDRPDLSPDILARYLVPELKQKKKVLLVVVDCMRLDQWMLVEPLVSEFANIQRRYYTAILPSATPFARNALFAGMFPDEIHRTYPDTYTAQDEGSLNRYEDRFLSDNLARQGVRLEKNRYVKIYNNTEGEELAKRSADFFDSQLVTFVFNFLDILAHGRSNNVILKEIAGTEAAFRTLMRTWFVHSPLFTLLRTFSRKGFTIMVTSDHGSVLCRRGTMAHGRRETSTNLRYKYGDNLNSTPKESILIKKPEQWRLPSFTLATTYILAKDDFYFVYPNNYNEMVRQFQNSFQHGGISIEEMVVPFAVLEPK</sequence>
<proteinExistence type="predicted"/>
<dbReference type="PANTHER" id="PTHR44591:SF14">
    <property type="entry name" value="PROTEIN PILG"/>
    <property type="match status" value="1"/>
</dbReference>
<accession>A0A855X3P8</accession>
<dbReference type="Gene3D" id="3.40.50.2300">
    <property type="match status" value="1"/>
</dbReference>
<dbReference type="PANTHER" id="PTHR44591">
    <property type="entry name" value="STRESS RESPONSE REGULATOR PROTEIN 1"/>
    <property type="match status" value="1"/>
</dbReference>
<feature type="domain" description="Response regulatory" evidence="4">
    <location>
        <begin position="9"/>
        <end position="123"/>
    </location>
</feature>
<dbReference type="CDD" id="cd00156">
    <property type="entry name" value="REC"/>
    <property type="match status" value="1"/>
</dbReference>
<dbReference type="EMBL" id="PQAP01000197">
    <property type="protein sequence ID" value="PWB68513.1"/>
    <property type="molecule type" value="Genomic_DNA"/>
</dbReference>
<keyword evidence="2" id="KW-0902">Two-component regulatory system</keyword>
<evidence type="ECO:0000256" key="3">
    <source>
        <dbReference type="PROSITE-ProRule" id="PRU00169"/>
    </source>
</evidence>
<comment type="caution">
    <text evidence="5">The sequence shown here is derived from an EMBL/GenBank/DDBJ whole genome shotgun (WGS) entry which is preliminary data.</text>
</comment>
<evidence type="ECO:0000256" key="1">
    <source>
        <dbReference type="ARBA" id="ARBA00022553"/>
    </source>
</evidence>
<protein>
    <submittedName>
        <fullName evidence="5">PglZ domain-containing protein</fullName>
    </submittedName>
</protein>
<name>A0A855X3P8_9BACT</name>
<dbReference type="Pfam" id="PF08665">
    <property type="entry name" value="PglZ"/>
    <property type="match status" value="1"/>
</dbReference>